<feature type="compositionally biased region" description="Basic residues" evidence="1">
    <location>
        <begin position="124"/>
        <end position="142"/>
    </location>
</feature>
<dbReference type="EMBL" id="KZ821222">
    <property type="protein sequence ID" value="PYH47970.1"/>
    <property type="molecule type" value="Genomic_DNA"/>
</dbReference>
<proteinExistence type="predicted"/>
<accession>A0A318ZVA1</accession>
<feature type="compositionally biased region" description="Polar residues" evidence="1">
    <location>
        <begin position="37"/>
        <end position="50"/>
    </location>
</feature>
<feature type="non-terminal residue" evidence="2">
    <location>
        <position position="1"/>
    </location>
</feature>
<evidence type="ECO:0000313" key="3">
    <source>
        <dbReference type="Proteomes" id="UP000248349"/>
    </source>
</evidence>
<evidence type="ECO:0000313" key="2">
    <source>
        <dbReference type="EMBL" id="PYH47970.1"/>
    </source>
</evidence>
<reference evidence="2 3" key="1">
    <citation type="submission" date="2016-12" db="EMBL/GenBank/DDBJ databases">
        <title>The genomes of Aspergillus section Nigri reveals drivers in fungal speciation.</title>
        <authorList>
            <consortium name="DOE Joint Genome Institute"/>
            <person name="Vesth T.C."/>
            <person name="Nybo J."/>
            <person name="Theobald S."/>
            <person name="Brandl J."/>
            <person name="Frisvad J.C."/>
            <person name="Nielsen K.F."/>
            <person name="Lyhne E.K."/>
            <person name="Kogle M.E."/>
            <person name="Kuo A."/>
            <person name="Riley R."/>
            <person name="Clum A."/>
            <person name="Nolan M."/>
            <person name="Lipzen A."/>
            <person name="Salamov A."/>
            <person name="Henrissat B."/>
            <person name="Wiebenga A."/>
            <person name="De Vries R.P."/>
            <person name="Grigoriev I.V."/>
            <person name="Mortensen U.H."/>
            <person name="Andersen M.R."/>
            <person name="Baker S.E."/>
        </authorList>
    </citation>
    <scope>NUCLEOTIDE SEQUENCE [LARGE SCALE GENOMIC DNA]</scope>
    <source>
        <strain evidence="2 3">JOP 1030-1</strain>
    </source>
</reference>
<feature type="region of interest" description="Disordered" evidence="1">
    <location>
        <begin position="1"/>
        <end position="240"/>
    </location>
</feature>
<protein>
    <submittedName>
        <fullName evidence="2">Uncharacterized protein</fullName>
    </submittedName>
</protein>
<name>A0A318ZVA1_9EURO</name>
<feature type="compositionally biased region" description="Basic residues" evidence="1">
    <location>
        <begin position="185"/>
        <end position="202"/>
    </location>
</feature>
<feature type="compositionally biased region" description="Polar residues" evidence="1">
    <location>
        <begin position="171"/>
        <end position="182"/>
    </location>
</feature>
<dbReference type="RefSeq" id="XP_025433952.1">
    <property type="nucleotide sequence ID" value="XM_025570796.1"/>
</dbReference>
<evidence type="ECO:0000256" key="1">
    <source>
        <dbReference type="SAM" id="MobiDB-lite"/>
    </source>
</evidence>
<dbReference type="AlphaFoldDB" id="A0A318ZVA1"/>
<keyword evidence="3" id="KW-1185">Reference proteome</keyword>
<organism evidence="2 3">
    <name type="scientific">Aspergillus saccharolyticus JOP 1030-1</name>
    <dbReference type="NCBI Taxonomy" id="1450539"/>
    <lineage>
        <taxon>Eukaryota</taxon>
        <taxon>Fungi</taxon>
        <taxon>Dikarya</taxon>
        <taxon>Ascomycota</taxon>
        <taxon>Pezizomycotina</taxon>
        <taxon>Eurotiomycetes</taxon>
        <taxon>Eurotiomycetidae</taxon>
        <taxon>Eurotiales</taxon>
        <taxon>Aspergillaceae</taxon>
        <taxon>Aspergillus</taxon>
        <taxon>Aspergillus subgen. Circumdati</taxon>
    </lineage>
</organism>
<feature type="compositionally biased region" description="Basic residues" evidence="1">
    <location>
        <begin position="151"/>
        <end position="166"/>
    </location>
</feature>
<dbReference type="GeneID" id="37072024"/>
<sequence>VTFASPKAVVTVSSRRIRPGNDGLHPSRETSHLRRSTLGSTNNLVPTKATSPKPKYYSRNRSSEKPIKLPEIPVGPPPSLQHLSSSALPSKPIPIAISLPPSKEKRKKIYYNAHLQPSPNRLSPRGRHRPRRHPIQQHHHRERASGGRDRTPRHRAGQHRARHRPDRHSSLNHGTTNTTCQYPPQHRRHRKYHPSHHPHRHPAFPYTRQLQHPQHRDEQRPRHPPDDCRAAARFIPSSHP</sequence>
<dbReference type="Proteomes" id="UP000248349">
    <property type="component" value="Unassembled WGS sequence"/>
</dbReference>
<gene>
    <name evidence="2" type="ORF">BP01DRAFT_173795</name>
</gene>
<feature type="compositionally biased region" description="Basic and acidic residues" evidence="1">
    <location>
        <begin position="214"/>
        <end position="230"/>
    </location>
</feature>